<dbReference type="CDD" id="cd00075">
    <property type="entry name" value="HATPase"/>
    <property type="match status" value="1"/>
</dbReference>
<dbReference type="InterPro" id="IPR036097">
    <property type="entry name" value="HisK_dim/P_sf"/>
</dbReference>
<dbReference type="SUPFAM" id="SSF47384">
    <property type="entry name" value="Homodimeric domain of signal transducing histidine kinase"/>
    <property type="match status" value="1"/>
</dbReference>
<evidence type="ECO:0000313" key="10">
    <source>
        <dbReference type="Proteomes" id="UP000593765"/>
    </source>
</evidence>
<gene>
    <name evidence="9" type="ORF">IPV69_23680</name>
</gene>
<dbReference type="Pfam" id="PF02518">
    <property type="entry name" value="HATPase_c"/>
    <property type="match status" value="1"/>
</dbReference>
<dbReference type="SMART" id="SM00388">
    <property type="entry name" value="HisKA"/>
    <property type="match status" value="1"/>
</dbReference>
<dbReference type="InterPro" id="IPR050736">
    <property type="entry name" value="Sensor_HK_Regulatory"/>
</dbReference>
<evidence type="ECO:0000256" key="2">
    <source>
        <dbReference type="ARBA" id="ARBA00012438"/>
    </source>
</evidence>
<feature type="region of interest" description="Disordered" evidence="7">
    <location>
        <begin position="21"/>
        <end position="51"/>
    </location>
</feature>
<dbReference type="SUPFAM" id="SSF55874">
    <property type="entry name" value="ATPase domain of HSP90 chaperone/DNA topoisomerase II/histidine kinase"/>
    <property type="match status" value="1"/>
</dbReference>
<sequence length="370" mass="40273">MGSLTLRDHAERILLATVDDMQSVQTNTERSARSRSHGSETSTTDTTKISSLDEASEAHAIDRLGSGFDLLEVVSEYRALRASVLRLWRDSEPDADERDVEDVTRFNESLDQSIAKTVSSYTKRVDQSRDMFLAILGHDLRNPLNSIAMSASLIPRIGHPEPEAVSFATQICSNAVQMGRMIGDLLDYTRTRLGAGMPVEPAPMDLKPLCRGLFDEFRTAHPKCTFRFFSEGDGTGDWDADRVRQAISNLLGNAVQHGDASAPIELRLTGVDNEVSVAIHNGGSPIPPGELAKIFDPLVRGSSGDHPVKNRPGSIGLGLYIAREVAKSHGGSIEVVSTRDAGTNFTIRLPRQSSVSHGQPILDTTKIQTM</sequence>
<keyword evidence="3" id="KW-0597">Phosphoprotein</keyword>
<evidence type="ECO:0000256" key="4">
    <source>
        <dbReference type="ARBA" id="ARBA00022679"/>
    </source>
</evidence>
<keyword evidence="10" id="KW-1185">Reference proteome</keyword>
<feature type="compositionally biased region" description="Polar residues" evidence="7">
    <location>
        <begin position="39"/>
        <end position="50"/>
    </location>
</feature>
<dbReference type="KEGG" id="hbs:IPV69_23680"/>
<evidence type="ECO:0000256" key="1">
    <source>
        <dbReference type="ARBA" id="ARBA00000085"/>
    </source>
</evidence>
<organism evidence="9 10">
    <name type="scientific">Humisphaera borealis</name>
    <dbReference type="NCBI Taxonomy" id="2807512"/>
    <lineage>
        <taxon>Bacteria</taxon>
        <taxon>Pseudomonadati</taxon>
        <taxon>Planctomycetota</taxon>
        <taxon>Phycisphaerae</taxon>
        <taxon>Tepidisphaerales</taxon>
        <taxon>Tepidisphaeraceae</taxon>
        <taxon>Humisphaera</taxon>
    </lineage>
</organism>
<dbReference type="InterPro" id="IPR003594">
    <property type="entry name" value="HATPase_dom"/>
</dbReference>
<dbReference type="Gene3D" id="3.30.565.10">
    <property type="entry name" value="Histidine kinase-like ATPase, C-terminal domain"/>
    <property type="match status" value="1"/>
</dbReference>
<evidence type="ECO:0000313" key="9">
    <source>
        <dbReference type="EMBL" id="QOV89180.1"/>
    </source>
</evidence>
<dbReference type="InterPro" id="IPR036890">
    <property type="entry name" value="HATPase_C_sf"/>
</dbReference>
<dbReference type="PROSITE" id="PS50109">
    <property type="entry name" value="HIS_KIN"/>
    <property type="match status" value="1"/>
</dbReference>
<dbReference type="AlphaFoldDB" id="A0A7M2WXE5"/>
<dbReference type="SMART" id="SM00387">
    <property type="entry name" value="HATPase_c"/>
    <property type="match status" value="1"/>
</dbReference>
<evidence type="ECO:0000259" key="8">
    <source>
        <dbReference type="PROSITE" id="PS50109"/>
    </source>
</evidence>
<dbReference type="PANTHER" id="PTHR43711">
    <property type="entry name" value="TWO-COMPONENT HISTIDINE KINASE"/>
    <property type="match status" value="1"/>
</dbReference>
<reference evidence="9 10" key="1">
    <citation type="submission" date="2020-10" db="EMBL/GenBank/DDBJ databases">
        <title>Wide distribution of Phycisphaera-like planctomycetes from WD2101 soil group in peatlands and genome analysis of the first cultivated representative.</title>
        <authorList>
            <person name="Dedysh S.N."/>
            <person name="Beletsky A.V."/>
            <person name="Ivanova A."/>
            <person name="Kulichevskaya I.S."/>
            <person name="Suzina N.E."/>
            <person name="Philippov D.A."/>
            <person name="Rakitin A.L."/>
            <person name="Mardanov A.V."/>
            <person name="Ravin N.V."/>
        </authorList>
    </citation>
    <scope>NUCLEOTIDE SEQUENCE [LARGE SCALE GENOMIC DNA]</scope>
    <source>
        <strain evidence="9 10">M1803</strain>
    </source>
</reference>
<comment type="catalytic activity">
    <reaction evidence="1">
        <text>ATP + protein L-histidine = ADP + protein N-phospho-L-histidine.</text>
        <dbReference type="EC" id="2.7.13.3"/>
    </reaction>
</comment>
<dbReference type="InterPro" id="IPR004358">
    <property type="entry name" value="Sig_transdc_His_kin-like_C"/>
</dbReference>
<protein>
    <recommendedName>
        <fullName evidence="2">histidine kinase</fullName>
        <ecNumber evidence="2">2.7.13.3</ecNumber>
    </recommendedName>
</protein>
<dbReference type="InterPro" id="IPR005467">
    <property type="entry name" value="His_kinase_dom"/>
</dbReference>
<dbReference type="CDD" id="cd00082">
    <property type="entry name" value="HisKA"/>
    <property type="match status" value="1"/>
</dbReference>
<accession>A0A7M2WXE5</accession>
<keyword evidence="4" id="KW-0808">Transferase</keyword>
<dbReference type="PANTHER" id="PTHR43711:SF1">
    <property type="entry name" value="HISTIDINE KINASE 1"/>
    <property type="match status" value="1"/>
</dbReference>
<name>A0A7M2WXE5_9BACT</name>
<evidence type="ECO:0000256" key="5">
    <source>
        <dbReference type="ARBA" id="ARBA00022777"/>
    </source>
</evidence>
<dbReference type="Pfam" id="PF00512">
    <property type="entry name" value="HisKA"/>
    <property type="match status" value="1"/>
</dbReference>
<dbReference type="InterPro" id="IPR003661">
    <property type="entry name" value="HisK_dim/P_dom"/>
</dbReference>
<dbReference type="EMBL" id="CP063458">
    <property type="protein sequence ID" value="QOV89180.1"/>
    <property type="molecule type" value="Genomic_DNA"/>
</dbReference>
<dbReference type="EC" id="2.7.13.3" evidence="2"/>
<dbReference type="Proteomes" id="UP000593765">
    <property type="component" value="Chromosome"/>
</dbReference>
<feature type="domain" description="Histidine kinase" evidence="8">
    <location>
        <begin position="135"/>
        <end position="353"/>
    </location>
</feature>
<keyword evidence="6" id="KW-0902">Two-component regulatory system</keyword>
<dbReference type="GO" id="GO:0000155">
    <property type="term" value="F:phosphorelay sensor kinase activity"/>
    <property type="evidence" value="ECO:0007669"/>
    <property type="project" value="InterPro"/>
</dbReference>
<evidence type="ECO:0000256" key="3">
    <source>
        <dbReference type="ARBA" id="ARBA00022553"/>
    </source>
</evidence>
<dbReference type="PRINTS" id="PR00344">
    <property type="entry name" value="BCTRLSENSOR"/>
</dbReference>
<keyword evidence="5 9" id="KW-0418">Kinase</keyword>
<proteinExistence type="predicted"/>
<dbReference type="Gene3D" id="1.10.287.130">
    <property type="match status" value="1"/>
</dbReference>
<evidence type="ECO:0000256" key="6">
    <source>
        <dbReference type="ARBA" id="ARBA00023012"/>
    </source>
</evidence>
<evidence type="ECO:0000256" key="7">
    <source>
        <dbReference type="SAM" id="MobiDB-lite"/>
    </source>
</evidence>